<accession>A0A917WQQ2</accession>
<dbReference type="EMBL" id="BMPI01000009">
    <property type="protein sequence ID" value="GGM21185.1"/>
    <property type="molecule type" value="Genomic_DNA"/>
</dbReference>
<gene>
    <name evidence="1" type="ORF">GCM10007977_022840</name>
</gene>
<dbReference type="AlphaFoldDB" id="A0A917WQQ2"/>
<dbReference type="Proteomes" id="UP000642070">
    <property type="component" value="Unassembled WGS sequence"/>
</dbReference>
<evidence type="ECO:0000313" key="1">
    <source>
        <dbReference type="EMBL" id="GGM21185.1"/>
    </source>
</evidence>
<reference evidence="1" key="2">
    <citation type="submission" date="2020-09" db="EMBL/GenBank/DDBJ databases">
        <authorList>
            <person name="Sun Q."/>
            <person name="Ohkuma M."/>
        </authorList>
    </citation>
    <scope>NUCLEOTIDE SEQUENCE</scope>
    <source>
        <strain evidence="1">JCM 19831</strain>
    </source>
</reference>
<keyword evidence="2" id="KW-1185">Reference proteome</keyword>
<reference evidence="1" key="1">
    <citation type="journal article" date="2014" name="Int. J. Syst. Evol. Microbiol.">
        <title>Complete genome sequence of Corynebacterium casei LMG S-19264T (=DSM 44701T), isolated from a smear-ripened cheese.</title>
        <authorList>
            <consortium name="US DOE Joint Genome Institute (JGI-PGF)"/>
            <person name="Walter F."/>
            <person name="Albersmeier A."/>
            <person name="Kalinowski J."/>
            <person name="Ruckert C."/>
        </authorList>
    </citation>
    <scope>NUCLEOTIDE SEQUENCE</scope>
    <source>
        <strain evidence="1">JCM 19831</strain>
    </source>
</reference>
<name>A0A917WQQ2_9ACTN</name>
<proteinExistence type="predicted"/>
<sequence>MGDAGEGRSRFVGRLLVMALCAVALLQAVRPALHSARAGIRIVSDGSERAFLDQLEYLSDEFQRQVPVGARVAVVDEDAEWTMRLSELATLHGGIVVLAAEHPDLEVSRVSDPAAPHGIGLLTRRPVAR</sequence>
<evidence type="ECO:0000313" key="2">
    <source>
        <dbReference type="Proteomes" id="UP000642070"/>
    </source>
</evidence>
<organism evidence="1 2">
    <name type="scientific">Dactylosporangium sucinum</name>
    <dbReference type="NCBI Taxonomy" id="1424081"/>
    <lineage>
        <taxon>Bacteria</taxon>
        <taxon>Bacillati</taxon>
        <taxon>Actinomycetota</taxon>
        <taxon>Actinomycetes</taxon>
        <taxon>Micromonosporales</taxon>
        <taxon>Micromonosporaceae</taxon>
        <taxon>Dactylosporangium</taxon>
    </lineage>
</organism>
<protein>
    <submittedName>
        <fullName evidence="1">Uncharacterized protein</fullName>
    </submittedName>
</protein>
<comment type="caution">
    <text evidence="1">The sequence shown here is derived from an EMBL/GenBank/DDBJ whole genome shotgun (WGS) entry which is preliminary data.</text>
</comment>